<dbReference type="Pfam" id="PF22178">
    <property type="entry name" value="Gp5_trimer_C"/>
    <property type="match status" value="1"/>
</dbReference>
<dbReference type="InterPro" id="IPR006531">
    <property type="entry name" value="Gp5/Vgr_OB"/>
</dbReference>
<gene>
    <name evidence="7" type="ORF">SOCE836_013840</name>
</gene>
<dbReference type="Proteomes" id="UP000295497">
    <property type="component" value="Chromosome"/>
</dbReference>
<dbReference type="GO" id="GO:0005576">
    <property type="term" value="C:extracellular region"/>
    <property type="evidence" value="ECO:0007669"/>
    <property type="project" value="UniProtKB-SubCell"/>
</dbReference>
<proteinExistence type="inferred from homology"/>
<sequence length="760" mass="82360">MFSDSLAHDKQLDTAKREACSIGALARALPCARLSGGAGSVHTFQIEGVGGDLRVVHFEGQEAISELFRFDITLVSLAGDLALGAAVGKRASLGFRVGEDVRRVHGIIAHFELGEEGKKLTTYRAVLVPDVFRLLHRRDSRIFQELSVPDILKKVLEAAGVAAGDCRFALRGRYAPREYCVQYRETDWAFACRLMEEEGIAYWFDHDAEAHTLVLCDDPSAHPPIDGEATLVFRPPLGALVSGEHVSRLRYAEQVQPGKVTLRDYNFKKPALSLESSEQGERDDDLEIYDHPGDYDAPGAGRERARVRLEELAARRRIAEGEAACPRLLAGRTFSLAEHPRDDVNQAYLLVRVEHSGHEPAMEAVVNEGKPPCETRFQAIPAGVPFRPPLVTQKPSIKGVQTAIVTGPAGEEIYTDEHGRIKVQFHWDRQGKRDERSSCWIRVSQMWAGSAWGAVVLPRIGHEVVVDFIEGDPDRPLVVGSVYHGANVPPYALPAEKTKSALKSNSSSGGEGYNELRFEDRKGSEEVFLHAQKDWNTVVRNDRTQDIGRDEALHVARDRTKRVDNDQREVVGGHKAIEVTKTHTESIGQDERLDVGGDRSVAVAGGHAESIGKDQSIDVGGGQSVSIGKSASISIGKGKTESVGEASDETVGKSKSVSVDEAYAITVGKDMTVTVSKSARDEIGENKAVIVGKALTIQVGDAQILIKQSGDIVLQGKQLVVKADGPIQVEGQKLAVKSGGDVSVQASGNVSVKGGKIGMN</sequence>
<dbReference type="AlphaFoldDB" id="A0A4P2QI44"/>
<evidence type="ECO:0000256" key="1">
    <source>
        <dbReference type="ARBA" id="ARBA00004613"/>
    </source>
</evidence>
<dbReference type="InterPro" id="IPR054030">
    <property type="entry name" value="Gp5_Vgr_C"/>
</dbReference>
<evidence type="ECO:0000256" key="4">
    <source>
        <dbReference type="SAM" id="MobiDB-lite"/>
    </source>
</evidence>
<evidence type="ECO:0000259" key="5">
    <source>
        <dbReference type="Pfam" id="PF04717"/>
    </source>
</evidence>
<evidence type="ECO:0000313" key="8">
    <source>
        <dbReference type="Proteomes" id="UP000295497"/>
    </source>
</evidence>
<dbReference type="InterPro" id="IPR037026">
    <property type="entry name" value="Vgr_OB-fold_dom_sf"/>
</dbReference>
<evidence type="ECO:0000313" key="7">
    <source>
        <dbReference type="EMBL" id="AUX29296.1"/>
    </source>
</evidence>
<dbReference type="SUPFAM" id="SSF69279">
    <property type="entry name" value="Phage tail proteins"/>
    <property type="match status" value="2"/>
</dbReference>
<evidence type="ECO:0000256" key="2">
    <source>
        <dbReference type="ARBA" id="ARBA00005558"/>
    </source>
</evidence>
<keyword evidence="3" id="KW-0964">Secreted</keyword>
<reference evidence="7 8" key="1">
    <citation type="submission" date="2015-09" db="EMBL/GenBank/DDBJ databases">
        <title>Sorangium comparison.</title>
        <authorList>
            <person name="Zaburannyi N."/>
            <person name="Bunk B."/>
            <person name="Overmann J."/>
            <person name="Mueller R."/>
        </authorList>
    </citation>
    <scope>NUCLEOTIDE SEQUENCE [LARGE SCALE GENOMIC DNA]</scope>
    <source>
        <strain evidence="7 8">So ce836</strain>
    </source>
</reference>
<dbReference type="Pfam" id="PF05954">
    <property type="entry name" value="Phage_GPD"/>
    <property type="match status" value="1"/>
</dbReference>
<dbReference type="Gene3D" id="2.30.110.50">
    <property type="match status" value="1"/>
</dbReference>
<dbReference type="NCBIfam" id="TIGR03361">
    <property type="entry name" value="VI_Rhs_Vgr"/>
    <property type="match status" value="1"/>
</dbReference>
<dbReference type="Gene3D" id="4.10.220.110">
    <property type="match status" value="1"/>
</dbReference>
<dbReference type="PANTHER" id="PTHR32305:SF15">
    <property type="entry name" value="PROTEIN RHSA-RELATED"/>
    <property type="match status" value="1"/>
</dbReference>
<dbReference type="NCBIfam" id="TIGR01646">
    <property type="entry name" value="vgr_GE"/>
    <property type="match status" value="1"/>
</dbReference>
<comment type="subcellular location">
    <subcellularLocation>
        <location evidence="1">Secreted</location>
    </subcellularLocation>
</comment>
<dbReference type="Gene3D" id="3.55.50.10">
    <property type="entry name" value="Baseplate protein-like domains"/>
    <property type="match status" value="1"/>
</dbReference>
<feature type="domain" description="Gp5/Type VI secretion system Vgr C-terminal trimerisation" evidence="6">
    <location>
        <begin position="500"/>
        <end position="610"/>
    </location>
</feature>
<dbReference type="InterPro" id="IPR050708">
    <property type="entry name" value="T6SS_VgrG/RHS"/>
</dbReference>
<feature type="region of interest" description="Disordered" evidence="4">
    <location>
        <begin position="273"/>
        <end position="300"/>
    </location>
</feature>
<organism evidence="7 8">
    <name type="scientific">Sorangium cellulosum</name>
    <name type="common">Polyangium cellulosum</name>
    <dbReference type="NCBI Taxonomy" id="56"/>
    <lineage>
        <taxon>Bacteria</taxon>
        <taxon>Pseudomonadati</taxon>
        <taxon>Myxococcota</taxon>
        <taxon>Polyangia</taxon>
        <taxon>Polyangiales</taxon>
        <taxon>Polyangiaceae</taxon>
        <taxon>Sorangium</taxon>
    </lineage>
</organism>
<dbReference type="Pfam" id="PF04717">
    <property type="entry name" value="Phage_base_V"/>
    <property type="match status" value="1"/>
</dbReference>
<dbReference type="InterPro" id="IPR006533">
    <property type="entry name" value="T6SS_Vgr_RhsGE"/>
</dbReference>
<comment type="similarity">
    <text evidence="2">Belongs to the VgrG protein family.</text>
</comment>
<dbReference type="InterPro" id="IPR017847">
    <property type="entry name" value="T6SS_RhsGE_Vgr_subset"/>
</dbReference>
<dbReference type="SUPFAM" id="SSF69255">
    <property type="entry name" value="gp5 N-terminal domain-like"/>
    <property type="match status" value="1"/>
</dbReference>
<protein>
    <submittedName>
        <fullName evidence="7">Uncharacterized protein</fullName>
    </submittedName>
</protein>
<evidence type="ECO:0000256" key="3">
    <source>
        <dbReference type="ARBA" id="ARBA00022525"/>
    </source>
</evidence>
<name>A0A4P2QI44_SORCE</name>
<evidence type="ECO:0000259" key="6">
    <source>
        <dbReference type="Pfam" id="PF22178"/>
    </source>
</evidence>
<accession>A0A4P2QI44</accession>
<dbReference type="Gene3D" id="2.40.50.230">
    <property type="entry name" value="Gp5 N-terminal domain"/>
    <property type="match status" value="1"/>
</dbReference>
<dbReference type="PANTHER" id="PTHR32305">
    <property type="match status" value="1"/>
</dbReference>
<dbReference type="EMBL" id="CP012672">
    <property type="protein sequence ID" value="AUX29296.1"/>
    <property type="molecule type" value="Genomic_DNA"/>
</dbReference>
<feature type="domain" description="Gp5/Type VI secretion system Vgr protein OB-fold" evidence="5">
    <location>
        <begin position="415"/>
        <end position="483"/>
    </location>
</feature>
<dbReference type="SUPFAM" id="SSF69349">
    <property type="entry name" value="Phage fibre proteins"/>
    <property type="match status" value="2"/>
</dbReference>